<evidence type="ECO:0000313" key="1">
    <source>
        <dbReference type="EMBL" id="VDO93419.1"/>
    </source>
</evidence>
<dbReference type="Proteomes" id="UP000279833">
    <property type="component" value="Unassembled WGS sequence"/>
</dbReference>
<reference evidence="1 2" key="2">
    <citation type="submission" date="2018-11" db="EMBL/GenBank/DDBJ databases">
        <authorList>
            <consortium name="Pathogen Informatics"/>
        </authorList>
    </citation>
    <scope>NUCLEOTIDE SEQUENCE [LARGE SCALE GENOMIC DNA]</scope>
    <source>
        <strain evidence="1">Dakar</strain>
        <strain evidence="2">Dakar, Senegal</strain>
    </source>
</reference>
<gene>
    <name evidence="1" type="ORF">SCUD_LOCUS5135</name>
</gene>
<dbReference type="STRING" id="6186.A0A183JQZ4"/>
<dbReference type="WBParaSite" id="SCUD_0000513301-mRNA-1">
    <property type="protein sequence ID" value="SCUD_0000513301-mRNA-1"/>
    <property type="gene ID" value="SCUD_0000513301"/>
</dbReference>
<organism evidence="3">
    <name type="scientific">Schistosoma curassoni</name>
    <dbReference type="NCBI Taxonomy" id="6186"/>
    <lineage>
        <taxon>Eukaryota</taxon>
        <taxon>Metazoa</taxon>
        <taxon>Spiralia</taxon>
        <taxon>Lophotrochozoa</taxon>
        <taxon>Platyhelminthes</taxon>
        <taxon>Trematoda</taxon>
        <taxon>Digenea</taxon>
        <taxon>Strigeidida</taxon>
        <taxon>Schistosomatoidea</taxon>
        <taxon>Schistosomatidae</taxon>
        <taxon>Schistosoma</taxon>
    </lineage>
</organism>
<sequence length="223" mass="25628">SIKTNFNNIINNDNLTISIDSISLQSEVIKKMDKFSSDSDGWFDKFTKWLCSFLIFDMDNSDESVNKCIFYLTEGIHSLREFFAIQETFEAVHDISLKPPPNGRIQWDDLSASPILTRPHLKSPPTSSKSPSVEHPYKDNLSPSDFSNSSWNIDACSMPKTFVNSHDSSRYYTKLTPLDRFQVNSSSFYLLFIYTIFSHTNKEQGFYASCVPKLLCNDLYTKF</sequence>
<protein>
    <submittedName>
        <fullName evidence="3">SCAPER_N domain-containing protein</fullName>
    </submittedName>
</protein>
<keyword evidence="2" id="KW-1185">Reference proteome</keyword>
<proteinExistence type="predicted"/>
<dbReference type="EMBL" id="UZAK01007835">
    <property type="protein sequence ID" value="VDO93419.1"/>
    <property type="molecule type" value="Genomic_DNA"/>
</dbReference>
<reference evidence="3" key="1">
    <citation type="submission" date="2016-06" db="UniProtKB">
        <authorList>
            <consortium name="WormBaseParasite"/>
        </authorList>
    </citation>
    <scope>IDENTIFICATION</scope>
</reference>
<evidence type="ECO:0000313" key="3">
    <source>
        <dbReference type="WBParaSite" id="SCUD_0000513301-mRNA-1"/>
    </source>
</evidence>
<name>A0A183JQZ4_9TREM</name>
<evidence type="ECO:0000313" key="2">
    <source>
        <dbReference type="Proteomes" id="UP000279833"/>
    </source>
</evidence>
<accession>A0A183JQZ4</accession>
<dbReference type="AlphaFoldDB" id="A0A183JQZ4"/>